<evidence type="ECO:0000259" key="1">
    <source>
        <dbReference type="Pfam" id="PF04326"/>
    </source>
</evidence>
<dbReference type="Pfam" id="PF04326">
    <property type="entry name" value="SLFN_AlbA_2"/>
    <property type="match status" value="1"/>
</dbReference>
<comment type="caution">
    <text evidence="2">The sequence shown here is derived from an EMBL/GenBank/DDBJ whole genome shotgun (WGS) entry which is preliminary data.</text>
</comment>
<name>A0A5C7FHY5_9BACT</name>
<reference evidence="2 3" key="1">
    <citation type="submission" date="2019-08" db="EMBL/GenBank/DDBJ databases">
        <title>Lewinella sp. strain SSH13 Genome sequencing and assembly.</title>
        <authorList>
            <person name="Kim I."/>
        </authorList>
    </citation>
    <scope>NUCLEOTIDE SEQUENCE [LARGE SCALE GENOMIC DNA]</scope>
    <source>
        <strain evidence="2 3">SSH13</strain>
    </source>
</reference>
<dbReference type="AlphaFoldDB" id="A0A5C7FHY5"/>
<keyword evidence="2" id="KW-0547">Nucleotide-binding</keyword>
<feature type="domain" description="Schlafen AlbA-2" evidence="1">
    <location>
        <begin position="25"/>
        <end position="156"/>
    </location>
</feature>
<dbReference type="Proteomes" id="UP000321907">
    <property type="component" value="Unassembled WGS sequence"/>
</dbReference>
<proteinExistence type="predicted"/>
<dbReference type="InterPro" id="IPR038461">
    <property type="entry name" value="Schlafen_AlbA_2_dom_sf"/>
</dbReference>
<dbReference type="GO" id="GO:0005524">
    <property type="term" value="F:ATP binding"/>
    <property type="evidence" value="ECO:0007669"/>
    <property type="project" value="UniProtKB-KW"/>
</dbReference>
<dbReference type="Gene3D" id="3.30.950.30">
    <property type="entry name" value="Schlafen, AAA domain"/>
    <property type="match status" value="1"/>
</dbReference>
<protein>
    <submittedName>
        <fullName evidence="2">ATP-binding protein</fullName>
    </submittedName>
</protein>
<dbReference type="OrthoDB" id="9810282at2"/>
<organism evidence="2 3">
    <name type="scientific">Neolewinella aurantiaca</name>
    <dbReference type="NCBI Taxonomy" id="2602767"/>
    <lineage>
        <taxon>Bacteria</taxon>
        <taxon>Pseudomonadati</taxon>
        <taxon>Bacteroidota</taxon>
        <taxon>Saprospiria</taxon>
        <taxon>Saprospirales</taxon>
        <taxon>Lewinellaceae</taxon>
        <taxon>Neolewinella</taxon>
    </lineage>
</organism>
<evidence type="ECO:0000313" key="2">
    <source>
        <dbReference type="EMBL" id="TXF90834.1"/>
    </source>
</evidence>
<dbReference type="RefSeq" id="WP_147929662.1">
    <property type="nucleotide sequence ID" value="NZ_VOXD01000005.1"/>
</dbReference>
<gene>
    <name evidence="2" type="ORF">FUA23_05185</name>
</gene>
<dbReference type="EMBL" id="VOXD01000005">
    <property type="protein sequence ID" value="TXF90834.1"/>
    <property type="molecule type" value="Genomic_DNA"/>
</dbReference>
<keyword evidence="3" id="KW-1185">Reference proteome</keyword>
<keyword evidence="2" id="KW-0067">ATP-binding</keyword>
<evidence type="ECO:0000313" key="3">
    <source>
        <dbReference type="Proteomes" id="UP000321907"/>
    </source>
</evidence>
<sequence>MSLEKYFDEIDLEELKRFVKDKREEDVHLEFKRAVHLNFNDKNRNSDKKNLSKCLSGFANSDGGILIWGIEAAMNNGVDCATRLKPINELKKFSNRLNSLEGQSVVPTIEGVRHEIILLESEGDRGFIKTFVPKSRVAPHMALYSDKHYYKRSGDSFYIAEHYDITDMFARDKSPMLDIKISDMSWRRIGAEQNEFRAEIVFAVENKGKAIAKFPYLFVQMNLAYKFAEHGLNGNGHIGLKKINGTRCYREYSGGNDIVIYPNVLLEVDRIRGEFSFLRMEDFCDIILEFELIAENMELVKRKITISKEDMLKPEHCSVR</sequence>
<dbReference type="InterPro" id="IPR007421">
    <property type="entry name" value="Schlafen_AlbA_2_dom"/>
</dbReference>
<accession>A0A5C7FHY5</accession>